<accession>A0ABY0YAE9</accession>
<proteinExistence type="predicted"/>
<keyword evidence="2" id="KW-1185">Reference proteome</keyword>
<protein>
    <submittedName>
        <fullName evidence="1">Uncharacterized protein</fullName>
    </submittedName>
</protein>
<dbReference type="EMBL" id="FNRV01000001">
    <property type="protein sequence ID" value="SED22608.1"/>
    <property type="molecule type" value="Genomic_DNA"/>
</dbReference>
<evidence type="ECO:0000313" key="2">
    <source>
        <dbReference type="Proteomes" id="UP000199665"/>
    </source>
</evidence>
<name>A0ABY0YAE9_9PSED</name>
<organism evidence="1 2">
    <name type="scientific">Pseudomonas mohnii</name>
    <dbReference type="NCBI Taxonomy" id="395600"/>
    <lineage>
        <taxon>Bacteria</taxon>
        <taxon>Pseudomonadati</taxon>
        <taxon>Pseudomonadota</taxon>
        <taxon>Gammaproteobacteria</taxon>
        <taxon>Pseudomonadales</taxon>
        <taxon>Pseudomonadaceae</taxon>
        <taxon>Pseudomonas</taxon>
    </lineage>
</organism>
<reference evidence="1 2" key="1">
    <citation type="submission" date="2016-10" db="EMBL/GenBank/DDBJ databases">
        <authorList>
            <person name="Varghese N."/>
            <person name="Submissions S."/>
        </authorList>
    </citation>
    <scope>NUCLEOTIDE SEQUENCE [LARGE SCALE GENOMIC DNA]</scope>
    <source>
        <strain evidence="1 2">DSM 18327</strain>
    </source>
</reference>
<comment type="caution">
    <text evidence="1">The sequence shown here is derived from an EMBL/GenBank/DDBJ whole genome shotgun (WGS) entry which is preliminary data.</text>
</comment>
<dbReference type="Proteomes" id="UP000199665">
    <property type="component" value="Unassembled WGS sequence"/>
</dbReference>
<evidence type="ECO:0000313" key="1">
    <source>
        <dbReference type="EMBL" id="SED22608.1"/>
    </source>
</evidence>
<gene>
    <name evidence="1" type="ORF">SAMN05216205_4600</name>
</gene>
<sequence length="72" mass="8096">MRSATTASATNDYSHWWARANPAVLLQTWSSIQYREDTAQFLVLRDAERERLAAENTQAQAAIEASSPFIIP</sequence>